<evidence type="ECO:0000313" key="11">
    <source>
        <dbReference type="EMBL" id="CAG02837.1"/>
    </source>
</evidence>
<dbReference type="OrthoDB" id="9946890at2759"/>
<accession>Q4S945</accession>
<dbReference type="EMBL" id="CAAE01014700">
    <property type="protein sequence ID" value="CAG02837.1"/>
    <property type="molecule type" value="Genomic_DNA"/>
</dbReference>
<evidence type="ECO:0000256" key="1">
    <source>
        <dbReference type="ARBA" id="ARBA00002900"/>
    </source>
</evidence>
<feature type="region of interest" description="Disordered" evidence="10">
    <location>
        <begin position="1"/>
        <end position="93"/>
    </location>
</feature>
<evidence type="ECO:0000256" key="7">
    <source>
        <dbReference type="ARBA" id="ARBA00023272"/>
    </source>
</evidence>
<keyword evidence="6" id="KW-0597">Phosphoprotein</keyword>
<dbReference type="PANTHER" id="PTHR15417">
    <property type="entry name" value="PROTEIN PHOSPHATASE INHIBITOR AND DOPAMINE- AND CAMP-REGULATED NEURONAL PHOSPHOPROTEIN"/>
    <property type="match status" value="1"/>
</dbReference>
<comment type="function">
    <text evidence="1">Inhibitor of protein-phosphatase 1.</text>
</comment>
<dbReference type="PANTHER" id="PTHR15417:SF2">
    <property type="entry name" value="PROTEIN PHOSPHATASE 1 REGULATORY SUBUNIT 1B"/>
    <property type="match status" value="1"/>
</dbReference>
<dbReference type="GO" id="GO:0004864">
    <property type="term" value="F:protein phosphatase inhibitor activity"/>
    <property type="evidence" value="ECO:0007669"/>
    <property type="project" value="UniProtKB-KW"/>
</dbReference>
<dbReference type="InterPro" id="IPR008466">
    <property type="entry name" value="PPP1R1A/B/C"/>
</dbReference>
<dbReference type="KEGG" id="tng:GSTEN00022064G001"/>
<dbReference type="GO" id="GO:0005737">
    <property type="term" value="C:cytoplasm"/>
    <property type="evidence" value="ECO:0007669"/>
    <property type="project" value="UniProtKB-SubCell"/>
</dbReference>
<evidence type="ECO:0000256" key="8">
    <source>
        <dbReference type="ARBA" id="ARBA00029874"/>
    </source>
</evidence>
<keyword evidence="5" id="KW-0963">Cytoplasm</keyword>
<evidence type="ECO:0000256" key="2">
    <source>
        <dbReference type="ARBA" id="ARBA00004496"/>
    </source>
</evidence>
<dbReference type="Pfam" id="PF05395">
    <property type="entry name" value="DARPP-32"/>
    <property type="match status" value="1"/>
</dbReference>
<gene>
    <name evidence="11" type="ORF">GSTENG00022064001</name>
</gene>
<dbReference type="GO" id="GO:0035556">
    <property type="term" value="P:intracellular signal transduction"/>
    <property type="evidence" value="ECO:0007669"/>
    <property type="project" value="TreeGrafter"/>
</dbReference>
<comment type="subcellular location">
    <subcellularLocation>
        <location evidence="2">Cytoplasm</location>
    </subcellularLocation>
</comment>
<reference evidence="11" key="1">
    <citation type="journal article" date="2004" name="Nature">
        <title>Genome duplication in the teleost fish Tetraodon nigroviridis reveals the early vertebrate proto-karyotype.</title>
        <authorList>
            <person name="Jaillon O."/>
            <person name="Aury J.-M."/>
            <person name="Brunet F."/>
            <person name="Petit J.-L."/>
            <person name="Stange-Thomann N."/>
            <person name="Mauceli E."/>
            <person name="Bouneau L."/>
            <person name="Fischer C."/>
            <person name="Ozouf-Costaz C."/>
            <person name="Bernot A."/>
            <person name="Nicaud S."/>
            <person name="Jaffe D."/>
            <person name="Fisher S."/>
            <person name="Lutfalla G."/>
            <person name="Dossat C."/>
            <person name="Segurens B."/>
            <person name="Dasilva C."/>
            <person name="Salanoubat M."/>
            <person name="Levy M."/>
            <person name="Boudet N."/>
            <person name="Castellano S."/>
            <person name="Anthouard V."/>
            <person name="Jubin C."/>
            <person name="Castelli V."/>
            <person name="Katinka M."/>
            <person name="Vacherie B."/>
            <person name="Biemont C."/>
            <person name="Skalli Z."/>
            <person name="Cattolico L."/>
            <person name="Poulain J."/>
            <person name="De Berardinis V."/>
            <person name="Cruaud C."/>
            <person name="Duprat S."/>
            <person name="Brottier P."/>
            <person name="Coutanceau J.-P."/>
            <person name="Gouzy J."/>
            <person name="Parra G."/>
            <person name="Lardier G."/>
            <person name="Chapple C."/>
            <person name="McKernan K.J."/>
            <person name="McEwan P."/>
            <person name="Bosak S."/>
            <person name="Kellis M."/>
            <person name="Volff J.-N."/>
            <person name="Guigo R."/>
            <person name="Zody M.C."/>
            <person name="Mesirov J."/>
            <person name="Lindblad-Toh K."/>
            <person name="Birren B."/>
            <person name="Nusbaum C."/>
            <person name="Kahn D."/>
            <person name="Robinson-Rechavi M."/>
            <person name="Laudet V."/>
            <person name="Schachter V."/>
            <person name="Quetier F."/>
            <person name="Saurin W."/>
            <person name="Scarpelli C."/>
            <person name="Wincker P."/>
            <person name="Lander E.S."/>
            <person name="Weissenbach J."/>
            <person name="Roest Crollius H."/>
        </authorList>
    </citation>
    <scope>NUCLEOTIDE SEQUENCE [LARGE SCALE GENOMIC DNA]</scope>
</reference>
<protein>
    <recommendedName>
        <fullName evidence="4">Protein phosphatase 1 regulatory subunit 1B</fullName>
    </recommendedName>
    <alternativeName>
        <fullName evidence="8">DARPP-32</fullName>
    </alternativeName>
    <alternativeName>
        <fullName evidence="9">Dopamine- and cAMP-regulated neuronal phosphoprotein</fullName>
    </alternativeName>
</protein>
<sequence>MKEAEACGSTCFTKSGRKRSNALNGRASASSAAGVQLGGRREARGGGRRRGKETHEHHEKEREGRGRAGPRAINHVEKGPRTEGQEEEWRGASAMSPHRRTCSFCTPPRRRTTERLVKIRSASDPSFPLGVRVLRIQRHGRFCANPGRSGAQGEKEDSICRPVVCAYQLGPSASGDVCREHCLGIRRRRPTPATLFRVADQSSPEDDQSTHQVKVKAKLFDY</sequence>
<evidence type="ECO:0000256" key="3">
    <source>
        <dbReference type="ARBA" id="ARBA00007775"/>
    </source>
</evidence>
<organism evidence="11">
    <name type="scientific">Tetraodon nigroviridis</name>
    <name type="common">Spotted green pufferfish</name>
    <name type="synonym">Chelonodon nigroviridis</name>
    <dbReference type="NCBI Taxonomy" id="99883"/>
    <lineage>
        <taxon>Eukaryota</taxon>
        <taxon>Metazoa</taxon>
        <taxon>Chordata</taxon>
        <taxon>Craniata</taxon>
        <taxon>Vertebrata</taxon>
        <taxon>Euteleostomi</taxon>
        <taxon>Actinopterygii</taxon>
        <taxon>Neopterygii</taxon>
        <taxon>Teleostei</taxon>
        <taxon>Neoteleostei</taxon>
        <taxon>Acanthomorphata</taxon>
        <taxon>Eupercaria</taxon>
        <taxon>Tetraodontiformes</taxon>
        <taxon>Tetradontoidea</taxon>
        <taxon>Tetraodontidae</taxon>
        <taxon>Tetraodon</taxon>
    </lineage>
</organism>
<feature type="compositionally biased region" description="Basic and acidic residues" evidence="10">
    <location>
        <begin position="53"/>
        <end position="66"/>
    </location>
</feature>
<comment type="caution">
    <text evidence="11">The sequence shown here is derived from an EMBL/GenBank/DDBJ whole genome shotgun (WGS) entry which is preliminary data.</text>
</comment>
<evidence type="ECO:0000256" key="5">
    <source>
        <dbReference type="ARBA" id="ARBA00022490"/>
    </source>
</evidence>
<evidence type="ECO:0000256" key="10">
    <source>
        <dbReference type="SAM" id="MobiDB-lite"/>
    </source>
</evidence>
<proteinExistence type="inferred from homology"/>
<evidence type="ECO:0000256" key="9">
    <source>
        <dbReference type="ARBA" id="ARBA00030254"/>
    </source>
</evidence>
<comment type="similarity">
    <text evidence="3">Belongs to the protein phosphatase inhibitor 1 family.</text>
</comment>
<reference evidence="11" key="2">
    <citation type="submission" date="2004-02" db="EMBL/GenBank/DDBJ databases">
        <authorList>
            <consortium name="Genoscope"/>
            <consortium name="Whitehead Institute Centre for Genome Research"/>
        </authorList>
    </citation>
    <scope>NUCLEOTIDE SEQUENCE</scope>
</reference>
<dbReference type="AlphaFoldDB" id="Q4S945"/>
<feature type="compositionally biased region" description="Polar residues" evidence="10">
    <location>
        <begin position="21"/>
        <end position="33"/>
    </location>
</feature>
<keyword evidence="7" id="KW-0650">Protein phosphatase inhibitor</keyword>
<evidence type="ECO:0000256" key="4">
    <source>
        <dbReference type="ARBA" id="ARBA00020090"/>
    </source>
</evidence>
<evidence type="ECO:0000256" key="6">
    <source>
        <dbReference type="ARBA" id="ARBA00022553"/>
    </source>
</evidence>
<feature type="compositionally biased region" description="Basic and acidic residues" evidence="10">
    <location>
        <begin position="74"/>
        <end position="90"/>
    </location>
</feature>
<name>Q4S945_TETNG</name>